<reference evidence="11" key="1">
    <citation type="submission" date="2025-08" db="UniProtKB">
        <authorList>
            <consortium name="RefSeq"/>
        </authorList>
    </citation>
    <scope>IDENTIFICATION</scope>
    <source>
        <tissue evidence="11">Sperm</tissue>
    </source>
</reference>
<dbReference type="SUPFAM" id="SSF81296">
    <property type="entry name" value="E set domains"/>
    <property type="match status" value="1"/>
</dbReference>
<keyword evidence="6" id="KW-1015">Disulfide bond</keyword>
<dbReference type="GO" id="GO:0005576">
    <property type="term" value="C:extracellular region"/>
    <property type="evidence" value="ECO:0007669"/>
    <property type="project" value="UniProtKB-SubCell"/>
</dbReference>
<keyword evidence="4" id="KW-0964">Secreted</keyword>
<sequence length="155" mass="16558">MAASTSSSPLLLLSLLFVTALVAAEPIKFKDCGSQTGKISAVNIIPCPTQPCILCKDKTYNINVTFTSDTESQGSTAVVHGILAGIPIPFPIPNNDGCKSGITCPIAKNQAYIYDVGLPVKSDYPSIKLVVKWELRDDKANDLFCFEFPVAISSC</sequence>
<evidence type="ECO:0000313" key="11">
    <source>
        <dbReference type="RefSeq" id="XP_032824169.1"/>
    </source>
</evidence>
<dbReference type="CTD" id="10577"/>
<dbReference type="InterPro" id="IPR003172">
    <property type="entry name" value="ML_dom"/>
</dbReference>
<comment type="subcellular location">
    <subcellularLocation>
        <location evidence="1">Secreted</location>
    </subcellularLocation>
</comment>
<proteinExistence type="inferred from homology"/>
<dbReference type="RefSeq" id="XP_032824169.1">
    <property type="nucleotide sequence ID" value="XM_032968278.1"/>
</dbReference>
<dbReference type="FunFam" id="2.60.40.770:FF:000001">
    <property type="entry name" value="NPC intracellular cholesterol transporter 2"/>
    <property type="match status" value="1"/>
</dbReference>
<dbReference type="InterPro" id="IPR014756">
    <property type="entry name" value="Ig_E-set"/>
</dbReference>
<protein>
    <recommendedName>
        <fullName evidence="3">NPC intracellular cholesterol transporter 2</fullName>
    </recommendedName>
    <alternativeName>
        <fullName evidence="7">Epididymal secretory protein E1</fullName>
    </alternativeName>
</protein>
<evidence type="ECO:0000256" key="1">
    <source>
        <dbReference type="ARBA" id="ARBA00004613"/>
    </source>
</evidence>
<dbReference type="GO" id="GO:0033344">
    <property type="term" value="P:cholesterol efflux"/>
    <property type="evidence" value="ECO:0007669"/>
    <property type="project" value="TreeGrafter"/>
</dbReference>
<feature type="signal peptide" evidence="8">
    <location>
        <begin position="1"/>
        <end position="24"/>
    </location>
</feature>
<dbReference type="InterPro" id="IPR039670">
    <property type="entry name" value="NPC2-like"/>
</dbReference>
<dbReference type="Pfam" id="PF02221">
    <property type="entry name" value="E1_DerP2_DerF2"/>
    <property type="match status" value="1"/>
</dbReference>
<comment type="similarity">
    <text evidence="2">Belongs to the NPC2 family.</text>
</comment>
<evidence type="ECO:0000256" key="4">
    <source>
        <dbReference type="ARBA" id="ARBA00022525"/>
    </source>
</evidence>
<evidence type="ECO:0000256" key="7">
    <source>
        <dbReference type="ARBA" id="ARBA00032516"/>
    </source>
</evidence>
<dbReference type="Gene3D" id="2.60.40.770">
    <property type="match status" value="1"/>
</dbReference>
<organism evidence="10 11">
    <name type="scientific">Petromyzon marinus</name>
    <name type="common">Sea lamprey</name>
    <dbReference type="NCBI Taxonomy" id="7757"/>
    <lineage>
        <taxon>Eukaryota</taxon>
        <taxon>Metazoa</taxon>
        <taxon>Chordata</taxon>
        <taxon>Craniata</taxon>
        <taxon>Vertebrata</taxon>
        <taxon>Cyclostomata</taxon>
        <taxon>Hyperoartia</taxon>
        <taxon>Petromyzontiformes</taxon>
        <taxon>Petromyzontidae</taxon>
        <taxon>Petromyzon</taxon>
    </lineage>
</organism>
<evidence type="ECO:0000256" key="3">
    <source>
        <dbReference type="ARBA" id="ARBA00021477"/>
    </source>
</evidence>
<feature type="chain" id="PRO_5042501633" description="NPC intracellular cholesterol transporter 2" evidence="8">
    <location>
        <begin position="25"/>
        <end position="155"/>
    </location>
</feature>
<evidence type="ECO:0000259" key="9">
    <source>
        <dbReference type="SMART" id="SM00737"/>
    </source>
</evidence>
<evidence type="ECO:0000313" key="10">
    <source>
        <dbReference type="Proteomes" id="UP001318040"/>
    </source>
</evidence>
<feature type="domain" description="MD-2-related lipid-recognition" evidence="9">
    <location>
        <begin position="29"/>
        <end position="150"/>
    </location>
</feature>
<dbReference type="CDD" id="cd00916">
    <property type="entry name" value="Npc2_like"/>
    <property type="match status" value="1"/>
</dbReference>
<name>A0AAJ7TU72_PETMA</name>
<dbReference type="AlphaFoldDB" id="A0AAJ7TU72"/>
<dbReference type="GO" id="GO:0015485">
    <property type="term" value="F:cholesterol binding"/>
    <property type="evidence" value="ECO:0007669"/>
    <property type="project" value="TreeGrafter"/>
</dbReference>
<evidence type="ECO:0000256" key="8">
    <source>
        <dbReference type="SAM" id="SignalP"/>
    </source>
</evidence>
<evidence type="ECO:0000256" key="6">
    <source>
        <dbReference type="ARBA" id="ARBA00023157"/>
    </source>
</evidence>
<dbReference type="GeneID" id="116950483"/>
<dbReference type="Proteomes" id="UP001318040">
    <property type="component" value="Chromosome 39"/>
</dbReference>
<dbReference type="KEGG" id="pmrn:116950483"/>
<evidence type="ECO:0000256" key="5">
    <source>
        <dbReference type="ARBA" id="ARBA00022729"/>
    </source>
</evidence>
<keyword evidence="5 8" id="KW-0732">Signal</keyword>
<evidence type="ECO:0000256" key="2">
    <source>
        <dbReference type="ARBA" id="ARBA00006370"/>
    </source>
</evidence>
<accession>A0AAJ7TU72</accession>
<dbReference type="SMART" id="SM00737">
    <property type="entry name" value="ML"/>
    <property type="match status" value="1"/>
</dbReference>
<keyword evidence="10" id="KW-1185">Reference proteome</keyword>
<dbReference type="InterPro" id="IPR033916">
    <property type="entry name" value="ML_Npc2-like"/>
</dbReference>
<dbReference type="GO" id="GO:0032367">
    <property type="term" value="P:intracellular cholesterol transport"/>
    <property type="evidence" value="ECO:0007669"/>
    <property type="project" value="InterPro"/>
</dbReference>
<dbReference type="PANTHER" id="PTHR11306">
    <property type="entry name" value="NIEMANN PICK TYPE C2 PROTEIN NPC2-RELATED"/>
    <property type="match status" value="1"/>
</dbReference>
<gene>
    <name evidence="11" type="primary">LOC116950483</name>
</gene>
<dbReference type="PANTHER" id="PTHR11306:SF68">
    <property type="entry name" value="NPC INTRACELLULAR CHOLESTEROL TRANSPORTER 2"/>
    <property type="match status" value="1"/>
</dbReference>